<dbReference type="Proteomes" id="UP001152614">
    <property type="component" value="Unassembled WGS sequence"/>
</dbReference>
<dbReference type="InterPro" id="IPR012865">
    <property type="entry name" value="DUF1642"/>
</dbReference>
<gene>
    <name evidence="1" type="ORF">OGZ51_13540</name>
</gene>
<name>A0A9X4NLF8_9LACT</name>
<dbReference type="RefSeq" id="WP_278229491.1">
    <property type="nucleotide sequence ID" value="NZ_JAOWLY010000024.1"/>
</dbReference>
<dbReference type="EMBL" id="JAOWLY010000024">
    <property type="protein sequence ID" value="MDG4985164.1"/>
    <property type="molecule type" value="Genomic_DNA"/>
</dbReference>
<organism evidence="1 2">
    <name type="scientific">Lactococcus lactis</name>
    <dbReference type="NCBI Taxonomy" id="1358"/>
    <lineage>
        <taxon>Bacteria</taxon>
        <taxon>Bacillati</taxon>
        <taxon>Bacillota</taxon>
        <taxon>Bacilli</taxon>
        <taxon>Lactobacillales</taxon>
        <taxon>Streptococcaceae</taxon>
        <taxon>Lactococcus</taxon>
    </lineage>
</organism>
<proteinExistence type="predicted"/>
<sequence length="195" mass="23069">MTKQDYIDKITKNLEHLTKDELKDVSILTTAQYGVRLKVAEKEYIEKEISNLTPQLQQQALPVVPEDIAKFINTKLDKSKNLQDLYDEPLFHTGENYLADDEYDFIHWFNENTTLFEKAWTNGFTVEKPQLFYLKHIDMSKNDEQVDWYMSKAHRRVGHNACEKRKLPIYDSFKYTQQEIDSMQTGSYEQIEVGE</sequence>
<comment type="caution">
    <text evidence="1">The sequence shown here is derived from an EMBL/GenBank/DDBJ whole genome shotgun (WGS) entry which is preliminary data.</text>
</comment>
<reference evidence="1" key="2">
    <citation type="journal article" date="2023" name="Food Microbiol.">
        <title>Evaluation of the fermentation potential of lactic acid bacteria isolated from herbs, fruits and vegetables as starter cultures in nut-based milk alternatives.</title>
        <authorList>
            <person name="Huang W."/>
            <person name="Dong A."/>
            <person name="Pham H.T."/>
            <person name="Zhou C."/>
            <person name="Huo Z."/>
            <person name="Watjen A.P."/>
            <person name="Prakash S."/>
            <person name="Bang-Berthelsen C.H."/>
            <person name="Turner M.S."/>
        </authorList>
    </citation>
    <scope>NUCLEOTIDE SEQUENCE</scope>
    <source>
        <strain evidence="1">3</strain>
    </source>
</reference>
<dbReference type="Pfam" id="PF07852">
    <property type="entry name" value="DUF1642"/>
    <property type="match status" value="1"/>
</dbReference>
<protein>
    <submittedName>
        <fullName evidence="1">DUF1642 domain-containing protein</fullName>
    </submittedName>
</protein>
<evidence type="ECO:0000313" key="2">
    <source>
        <dbReference type="Proteomes" id="UP001152614"/>
    </source>
</evidence>
<dbReference type="AlphaFoldDB" id="A0A9X4NLF8"/>
<accession>A0A9X4NLF8</accession>
<evidence type="ECO:0000313" key="1">
    <source>
        <dbReference type="EMBL" id="MDG4985164.1"/>
    </source>
</evidence>
<reference evidence="1" key="1">
    <citation type="submission" date="2022-10" db="EMBL/GenBank/DDBJ databases">
        <authorList>
            <person name="Turner M.S."/>
            <person name="Huang W."/>
        </authorList>
    </citation>
    <scope>NUCLEOTIDE SEQUENCE</scope>
    <source>
        <strain evidence="1">3</strain>
    </source>
</reference>